<proteinExistence type="predicted"/>
<dbReference type="RefSeq" id="WP_261926527.1">
    <property type="nucleotide sequence ID" value="NZ_CALYLG010000110.1"/>
</dbReference>
<dbReference type="EMBL" id="CP118711">
    <property type="protein sequence ID" value="WGK85887.1"/>
    <property type="molecule type" value="Genomic_DNA"/>
</dbReference>
<dbReference type="Proteomes" id="UP001241226">
    <property type="component" value="Chromosome 1"/>
</dbReference>
<evidence type="ECO:0000313" key="2">
    <source>
        <dbReference type="EMBL" id="WGK85887.1"/>
    </source>
</evidence>
<gene>
    <name evidence="2" type="ORF">PYE67_03420</name>
</gene>
<dbReference type="Gene3D" id="1.10.238.160">
    <property type="match status" value="1"/>
</dbReference>
<dbReference type="AlphaFoldDB" id="A0ABD7YLU8"/>
<protein>
    <submittedName>
        <fullName evidence="2">Uncharacterized protein</fullName>
    </submittedName>
</protein>
<reference evidence="2 3" key="1">
    <citation type="submission" date="2022-02" db="EMBL/GenBank/DDBJ databases">
        <title>Emergence and expansion in Europe of a Vibrio aestuarianus clonal complex pathogenic for oysters.</title>
        <authorList>
            <person name="Mesnil A."/>
            <person name="Travers M.-A."/>
        </authorList>
    </citation>
    <scope>NUCLEOTIDE SEQUENCE [LARGE SCALE GENOMIC DNA]</scope>
    <source>
        <strain evidence="2 3">U17</strain>
    </source>
</reference>
<evidence type="ECO:0000313" key="3">
    <source>
        <dbReference type="Proteomes" id="UP001241226"/>
    </source>
</evidence>
<feature type="region of interest" description="Disordered" evidence="1">
    <location>
        <begin position="67"/>
        <end position="90"/>
    </location>
</feature>
<accession>A0ABD7YLU8</accession>
<sequence length="265" mass="30012">MSNNHYISMQELSQRTGFAERTIRGRIKKGNLSKPHKINGHAIGWRLSLLKAHPNFKFFFEGYTPQAPSNASRKQKEHSKPKTRKQQLIRSGIYQGHPINCAKDKPSYSTILRKLIPDLDQHTDRMSLPVGCVLTLTNANTAANQLKRLKDRIGKAFNLPSGDIYHWHKKEVGKESGEHSHVVLLFDATLSPQKIKHRLVDITQRMGKSVYLDAGKVKNSKGIHIIRTKQDKEGFIYHASYLAKVKTAKGNKPSFARSRNLTSAN</sequence>
<name>A0ABD7YLU8_9VIBR</name>
<evidence type="ECO:0000256" key="1">
    <source>
        <dbReference type="SAM" id="MobiDB-lite"/>
    </source>
</evidence>
<feature type="compositionally biased region" description="Basic residues" evidence="1">
    <location>
        <begin position="73"/>
        <end position="87"/>
    </location>
</feature>
<organism evidence="2 3">
    <name type="scientific">Vibrio aestuarianus</name>
    <dbReference type="NCBI Taxonomy" id="28171"/>
    <lineage>
        <taxon>Bacteria</taxon>
        <taxon>Pseudomonadati</taxon>
        <taxon>Pseudomonadota</taxon>
        <taxon>Gammaproteobacteria</taxon>
        <taxon>Vibrionales</taxon>
        <taxon>Vibrionaceae</taxon>
        <taxon>Vibrio</taxon>
    </lineage>
</organism>